<reference evidence="2 3" key="1">
    <citation type="journal article" date="2010" name="Stand. Genomic Sci.">
        <title>Non-contiguous finished genome sequence of Aminomonas paucivorans type strain (GLU-3).</title>
        <authorList>
            <person name="Pitluck S."/>
            <person name="Yasawong M."/>
            <person name="Held B."/>
            <person name="Lapidus A."/>
            <person name="Nolan M."/>
            <person name="Copeland A."/>
            <person name="Lucas S."/>
            <person name="Del Rio T.G."/>
            <person name="Tice H."/>
            <person name="Cheng J.F."/>
            <person name="Chertkov O."/>
            <person name="Goodwin L."/>
            <person name="Tapia R."/>
            <person name="Han C."/>
            <person name="Liolios K."/>
            <person name="Ivanova N."/>
            <person name="Mavromatis K."/>
            <person name="Ovchinnikova G."/>
            <person name="Pati A."/>
            <person name="Chen A."/>
            <person name="Palaniappan K."/>
            <person name="Land M."/>
            <person name="Hauser L."/>
            <person name="Chang Y.J."/>
            <person name="Jeffries C.D."/>
            <person name="Pukall R."/>
            <person name="Spring S."/>
            <person name="Rohde M."/>
            <person name="Sikorski J."/>
            <person name="Goker M."/>
            <person name="Woyke T."/>
            <person name="Bristow J."/>
            <person name="Eisen J.A."/>
            <person name="Markowitz V."/>
            <person name="Hugenholtz P."/>
            <person name="Kyrpides N.C."/>
            <person name="Klenk H.P."/>
        </authorList>
    </citation>
    <scope>NUCLEOTIDE SEQUENCE [LARGE SCALE GENOMIC DNA]</scope>
    <source>
        <strain evidence="2 3">DSM 12260</strain>
    </source>
</reference>
<feature type="transmembrane region" description="Helical" evidence="1">
    <location>
        <begin position="30"/>
        <end position="47"/>
    </location>
</feature>
<evidence type="ECO:0000256" key="1">
    <source>
        <dbReference type="SAM" id="Phobius"/>
    </source>
</evidence>
<evidence type="ECO:0000313" key="2">
    <source>
        <dbReference type="EMBL" id="EFQ22646.1"/>
    </source>
</evidence>
<feature type="transmembrane region" description="Helical" evidence="1">
    <location>
        <begin position="78"/>
        <end position="100"/>
    </location>
</feature>
<evidence type="ECO:0000313" key="3">
    <source>
        <dbReference type="Proteomes" id="UP000005096"/>
    </source>
</evidence>
<evidence type="ECO:0008006" key="4">
    <source>
        <dbReference type="Google" id="ProtNLM"/>
    </source>
</evidence>
<dbReference type="OrthoDB" id="9774675at2"/>
<protein>
    <recommendedName>
        <fullName evidence="4">Transmembrane protein</fullName>
    </recommendedName>
</protein>
<keyword evidence="3" id="KW-1185">Reference proteome</keyword>
<dbReference type="HOGENOM" id="CLU_092420_1_0_0"/>
<proteinExistence type="predicted"/>
<dbReference type="RefSeq" id="WP_006299790.1">
    <property type="nucleotide sequence ID" value="NZ_CM001022.1"/>
</dbReference>
<dbReference type="STRING" id="584708.Apau_0210"/>
<dbReference type="AlphaFoldDB" id="E3CXQ3"/>
<dbReference type="EMBL" id="CM001022">
    <property type="protein sequence ID" value="EFQ22646.1"/>
    <property type="molecule type" value="Genomic_DNA"/>
</dbReference>
<keyword evidence="1" id="KW-1133">Transmembrane helix</keyword>
<organism evidence="2 3">
    <name type="scientific">Aminomonas paucivorans DSM 12260</name>
    <dbReference type="NCBI Taxonomy" id="584708"/>
    <lineage>
        <taxon>Bacteria</taxon>
        <taxon>Thermotogati</taxon>
        <taxon>Synergistota</taxon>
        <taxon>Synergistia</taxon>
        <taxon>Synergistales</taxon>
        <taxon>Synergistaceae</taxon>
        <taxon>Aminomonas</taxon>
    </lineage>
</organism>
<sequence length="188" mass="21079">MSFWTLLVSFAPWFSLKIISDLPFGNPLTMLKISIVVAFVLCAYQGWKDKTRSSIFWGSISFFSFCMVAVVLTTNMWVIRHMGVLSQIQLVAIAFGSMAAKRPFTLAYAKQHVPQELWNHPRFLRKNYLITGAWGVSFLFCLALAVLELNGHGPGKLLVEILDDGSMLAAMVFTKFLTRHPTTAETPA</sequence>
<keyword evidence="1" id="KW-0472">Membrane</keyword>
<feature type="transmembrane region" description="Helical" evidence="1">
    <location>
        <begin position="54"/>
        <end position="72"/>
    </location>
</feature>
<accession>E3CXQ3</accession>
<dbReference type="PaxDb" id="584708-Apau_0210"/>
<dbReference type="Proteomes" id="UP000005096">
    <property type="component" value="Chromosome"/>
</dbReference>
<feature type="transmembrane region" description="Helical" evidence="1">
    <location>
        <begin position="128"/>
        <end position="147"/>
    </location>
</feature>
<name>E3CXQ3_9BACT</name>
<dbReference type="eggNOG" id="COG1233">
    <property type="taxonomic scope" value="Bacteria"/>
</dbReference>
<keyword evidence="1" id="KW-0812">Transmembrane</keyword>
<gene>
    <name evidence="2" type="ORF">Apau_0210</name>
</gene>